<accession>A0A524RKI6</accession>
<sequence length="439" mass="46060">MGLKNLIDGINHFAWGPPALMLITGTSLYLMLGLGFMPLRRLFYGARMVFAPSKESDGDISPFGSLSTALSATIGNGNIVGVAVAITTGGPGSVFWMWLVALVGMATKYAETVLAVCFREVDALGNRVGGPMYFLRNGVGGSLGKTLGWLYALFGAIGGLGIGNAFQSWSVAGAIKDSMGIPHLVSGVVMAALVFLVIIGGIRRIGAVSQWLMPTMSLLYVATALVILLILAPRVPAAFQLIFDDAFSGRAVAGGAIGTTIRYGIARGVFSNEVGLGTASIAHAAARTDNPVRQATVAMLGPFIDTIVICSMTALVILTTGAWQSAATGVALPLEAFNTAINGSGWIVVLVLVLFGFSTMVGWSYHCERCTEYLLGEVAIKPFRYVWVAAVVLGSVANPPIIEELLGTINGLMALPNLVGLVLLSGTVFSFTRHYAFRD</sequence>
<feature type="transmembrane region" description="Helical" evidence="8">
    <location>
        <begin position="343"/>
        <end position="365"/>
    </location>
</feature>
<keyword evidence="4 8" id="KW-1003">Cell membrane</keyword>
<dbReference type="GO" id="GO:0005886">
    <property type="term" value="C:plasma membrane"/>
    <property type="evidence" value="ECO:0007669"/>
    <property type="project" value="UniProtKB-SubCell"/>
</dbReference>
<dbReference type="PANTHER" id="PTHR30330">
    <property type="entry name" value="AGSS FAMILY TRANSPORTER, SODIUM-ALANINE"/>
    <property type="match status" value="1"/>
</dbReference>
<protein>
    <submittedName>
        <fullName evidence="9">Sodium:alanine symporter family protein</fullName>
    </submittedName>
</protein>
<gene>
    <name evidence="9" type="ORF">ERJ67_11520</name>
</gene>
<feature type="transmembrane region" description="Helical" evidence="8">
    <location>
        <begin position="385"/>
        <end position="402"/>
    </location>
</feature>
<comment type="subcellular location">
    <subcellularLocation>
        <location evidence="1 8">Cell membrane</location>
        <topology evidence="1 8">Multi-pass membrane protein</topology>
    </subcellularLocation>
</comment>
<comment type="caution">
    <text evidence="9">The sequence shown here is derived from an EMBL/GenBank/DDBJ whole genome shotgun (WGS) entry which is preliminary data.</text>
</comment>
<evidence type="ECO:0000256" key="8">
    <source>
        <dbReference type="RuleBase" id="RU363064"/>
    </source>
</evidence>
<feature type="transmembrane region" description="Helical" evidence="8">
    <location>
        <begin position="79"/>
        <end position="99"/>
    </location>
</feature>
<dbReference type="PANTHER" id="PTHR30330:SF3">
    <property type="entry name" value="TRANSCRIPTIONAL REGULATOR, LRP FAMILY"/>
    <property type="match status" value="1"/>
</dbReference>
<evidence type="ECO:0000256" key="5">
    <source>
        <dbReference type="ARBA" id="ARBA00022692"/>
    </source>
</evidence>
<feature type="transmembrane region" description="Helical" evidence="8">
    <location>
        <begin position="184"/>
        <end position="205"/>
    </location>
</feature>
<evidence type="ECO:0000256" key="3">
    <source>
        <dbReference type="ARBA" id="ARBA00022448"/>
    </source>
</evidence>
<keyword evidence="5 8" id="KW-0812">Transmembrane</keyword>
<evidence type="ECO:0000256" key="1">
    <source>
        <dbReference type="ARBA" id="ARBA00004651"/>
    </source>
</evidence>
<keyword evidence="7 8" id="KW-0472">Membrane</keyword>
<feature type="transmembrane region" description="Helical" evidence="8">
    <location>
        <begin position="211"/>
        <end position="232"/>
    </location>
</feature>
<keyword evidence="6 8" id="KW-1133">Transmembrane helix</keyword>
<dbReference type="GO" id="GO:0005283">
    <property type="term" value="F:amino acid:sodium symporter activity"/>
    <property type="evidence" value="ECO:0007669"/>
    <property type="project" value="InterPro"/>
</dbReference>
<dbReference type="AlphaFoldDB" id="A0A524RKI6"/>
<evidence type="ECO:0000313" key="10">
    <source>
        <dbReference type="Proteomes" id="UP000317990"/>
    </source>
</evidence>
<evidence type="ECO:0000256" key="6">
    <source>
        <dbReference type="ARBA" id="ARBA00022989"/>
    </source>
</evidence>
<feature type="transmembrane region" description="Helical" evidence="8">
    <location>
        <begin position="303"/>
        <end position="323"/>
    </location>
</feature>
<dbReference type="InterPro" id="IPR001463">
    <property type="entry name" value="Na/Ala_symport"/>
</dbReference>
<dbReference type="PRINTS" id="PR00175">
    <property type="entry name" value="NAALASMPORT"/>
</dbReference>
<dbReference type="Gene3D" id="1.20.1740.10">
    <property type="entry name" value="Amino acid/polyamine transporter I"/>
    <property type="match status" value="1"/>
</dbReference>
<evidence type="ECO:0000313" key="9">
    <source>
        <dbReference type="EMBL" id="TGG90141.1"/>
    </source>
</evidence>
<dbReference type="Proteomes" id="UP000317990">
    <property type="component" value="Unassembled WGS sequence"/>
</dbReference>
<dbReference type="EMBL" id="SRMO01000096">
    <property type="protein sequence ID" value="TGG90141.1"/>
    <property type="molecule type" value="Genomic_DNA"/>
</dbReference>
<feature type="transmembrane region" description="Helical" evidence="8">
    <location>
        <begin position="414"/>
        <end position="432"/>
    </location>
</feature>
<name>A0A524RKI6_9CHRO</name>
<comment type="similarity">
    <text evidence="2 8">Belongs to the alanine or glycine:cation symporter (AGCS) (TC 2.A.25) family.</text>
</comment>
<dbReference type="Pfam" id="PF01235">
    <property type="entry name" value="Na_Ala_symp"/>
    <property type="match status" value="1"/>
</dbReference>
<keyword evidence="3 8" id="KW-0813">Transport</keyword>
<evidence type="ECO:0000256" key="4">
    <source>
        <dbReference type="ARBA" id="ARBA00022475"/>
    </source>
</evidence>
<feature type="transmembrane region" description="Helical" evidence="8">
    <location>
        <begin position="149"/>
        <end position="172"/>
    </location>
</feature>
<reference evidence="9 10" key="1">
    <citation type="journal article" date="2019" name="mSystems">
        <title>Life at home and on the roam: Genomic adaptions reflect the dual lifestyle of an intracellular, facultative symbiont.</title>
        <authorList>
            <person name="Burgsdorf I."/>
        </authorList>
    </citation>
    <scope>NUCLEOTIDE SEQUENCE [LARGE SCALE GENOMIC DNA]</scope>
    <source>
        <strain evidence="9">277cV</strain>
    </source>
</reference>
<proteinExistence type="inferred from homology"/>
<dbReference type="NCBIfam" id="TIGR00835">
    <property type="entry name" value="agcS"/>
    <property type="match status" value="1"/>
</dbReference>
<evidence type="ECO:0000256" key="2">
    <source>
        <dbReference type="ARBA" id="ARBA00009261"/>
    </source>
</evidence>
<organism evidence="9 10">
    <name type="scientific">Aphanocapsa feldmannii 277cV</name>
    <dbReference type="NCBI Taxonomy" id="2507553"/>
    <lineage>
        <taxon>Bacteria</taxon>
        <taxon>Bacillati</taxon>
        <taxon>Cyanobacteriota</taxon>
        <taxon>Cyanophyceae</taxon>
        <taxon>Oscillatoriophycideae</taxon>
        <taxon>Chroococcales</taxon>
        <taxon>Microcystaceae</taxon>
        <taxon>Aphanocapsa</taxon>
    </lineage>
</organism>
<feature type="transmembrane region" description="Helical" evidence="8">
    <location>
        <begin position="20"/>
        <end position="39"/>
    </location>
</feature>
<evidence type="ECO:0000256" key="7">
    <source>
        <dbReference type="ARBA" id="ARBA00023136"/>
    </source>
</evidence>
<keyword evidence="8" id="KW-0769">Symport</keyword>